<dbReference type="EMBL" id="CAOF01000146">
    <property type="protein sequence ID" value="CCO48437.1"/>
    <property type="molecule type" value="Genomic_DNA"/>
</dbReference>
<comment type="caution">
    <text evidence="1">The sequence shown here is derived from an EMBL/GenBank/DDBJ whole genome shotgun (WGS) entry which is preliminary data.</text>
</comment>
<evidence type="ECO:0000313" key="1">
    <source>
        <dbReference type="EMBL" id="CCO48437.1"/>
    </source>
</evidence>
<reference evidence="1 2" key="1">
    <citation type="journal article" date="2013" name="ISME J.">
        <title>Comparative genomics of pathogenic lineages of Vibrio nigripulchritudo identifies virulence-associated traits.</title>
        <authorList>
            <person name="Goudenege D."/>
            <person name="Labreuche Y."/>
            <person name="Krin E."/>
            <person name="Ansquer D."/>
            <person name="Mangenot S."/>
            <person name="Calteau A."/>
            <person name="Medigue C."/>
            <person name="Mazel D."/>
            <person name="Polz M.F."/>
            <person name="Le Roux F."/>
        </authorList>
    </citation>
    <scope>NUCLEOTIDE SEQUENCE [LARGE SCALE GENOMIC DNA]</scope>
    <source>
        <strain evidence="1 2">SOn1</strain>
    </source>
</reference>
<organism evidence="1 2">
    <name type="scientific">Vibrio nigripulchritudo SOn1</name>
    <dbReference type="NCBI Taxonomy" id="1238450"/>
    <lineage>
        <taxon>Bacteria</taxon>
        <taxon>Pseudomonadati</taxon>
        <taxon>Pseudomonadota</taxon>
        <taxon>Gammaproteobacteria</taxon>
        <taxon>Vibrionales</taxon>
        <taxon>Vibrionaceae</taxon>
        <taxon>Vibrio</taxon>
    </lineage>
</organism>
<gene>
    <name evidence="1" type="ORF">VIBNISOn1_530006</name>
</gene>
<sequence length="198" mass="22662">MMMRLDAFVNLYFNDSVKDYAKFCGSNYKSCARHIADPRMYVEVTPSGIRRYKLEQDLPPRAYDVRYDHFNPYFIKFSFCGVSYSLLQSGASYLLKSLELGDTDLPLEVVVQKPEMCAFTSFVFRVKETNNPVLEVLTDTHGSFVILHSPHNYVFLRQGEVVSDLTASSFDKAIRVCVTEGVELRLNRTLIFNGGMTF</sequence>
<dbReference type="RefSeq" id="WP_022612918.1">
    <property type="nucleotide sequence ID" value="NZ_LK391965.1"/>
</dbReference>
<dbReference type="Proteomes" id="UP000018211">
    <property type="component" value="Unassembled WGS sequence"/>
</dbReference>
<name>A0AAV2VUT4_9VIBR</name>
<accession>A0AAV2VUT4</accession>
<proteinExistence type="predicted"/>
<evidence type="ECO:0000313" key="2">
    <source>
        <dbReference type="Proteomes" id="UP000018211"/>
    </source>
</evidence>
<protein>
    <recommendedName>
        <fullName evidence="3">VWFD domain-containing protein</fullName>
    </recommendedName>
</protein>
<evidence type="ECO:0008006" key="3">
    <source>
        <dbReference type="Google" id="ProtNLM"/>
    </source>
</evidence>
<dbReference type="AlphaFoldDB" id="A0AAV2VUT4"/>